<evidence type="ECO:0000256" key="1">
    <source>
        <dbReference type="ARBA" id="ARBA00022490"/>
    </source>
</evidence>
<dbReference type="PANTHER" id="PTHR11727:SF7">
    <property type="entry name" value="DIMETHYLADENOSINE TRANSFERASE-RELATED"/>
    <property type="match status" value="1"/>
</dbReference>
<reference evidence="10" key="1">
    <citation type="submission" date="2020-07" db="EMBL/GenBank/DDBJ databases">
        <title>Genomic analysis of a strain of Sedimentibacter Hydroxybenzoicus DSM7310.</title>
        <authorList>
            <person name="Ma S."/>
        </authorList>
    </citation>
    <scope>NUCLEOTIDE SEQUENCE</scope>
    <source>
        <strain evidence="10">DSM 7310</strain>
    </source>
</reference>
<keyword evidence="3 7" id="KW-0489">Methyltransferase</keyword>
<feature type="binding site" evidence="7 8">
    <location>
        <position position="32"/>
    </location>
    <ligand>
        <name>S-adenosyl-L-methionine</name>
        <dbReference type="ChEBI" id="CHEBI:59789"/>
    </ligand>
</feature>
<evidence type="ECO:0000256" key="4">
    <source>
        <dbReference type="ARBA" id="ARBA00022679"/>
    </source>
</evidence>
<dbReference type="Pfam" id="PF00398">
    <property type="entry name" value="RrnaAD"/>
    <property type="match status" value="1"/>
</dbReference>
<dbReference type="InterPro" id="IPR023165">
    <property type="entry name" value="rRNA_Ade_diMease-like_C"/>
</dbReference>
<feature type="domain" description="Ribosomal RNA adenine methylase transferase N-terminal" evidence="9">
    <location>
        <begin position="37"/>
        <end position="211"/>
    </location>
</feature>
<comment type="subcellular location">
    <subcellularLocation>
        <location evidence="7">Cytoplasm</location>
    </subcellularLocation>
</comment>
<organism evidence="10 11">
    <name type="scientific">Sedimentibacter hydroxybenzoicus DSM 7310</name>
    <dbReference type="NCBI Taxonomy" id="1123245"/>
    <lineage>
        <taxon>Bacteria</taxon>
        <taxon>Bacillati</taxon>
        <taxon>Bacillota</taxon>
        <taxon>Tissierellia</taxon>
        <taxon>Sedimentibacter</taxon>
    </lineage>
</organism>
<dbReference type="FunFam" id="3.40.50.150:FF:000023">
    <property type="entry name" value="Ribosomal RNA small subunit methyltransferase A"/>
    <property type="match status" value="1"/>
</dbReference>
<keyword evidence="11" id="KW-1185">Reference proteome</keyword>
<keyword evidence="5 7" id="KW-0949">S-adenosyl-L-methionine</keyword>
<dbReference type="Proteomes" id="UP000611629">
    <property type="component" value="Unassembled WGS sequence"/>
</dbReference>
<evidence type="ECO:0000259" key="9">
    <source>
        <dbReference type="SMART" id="SM00650"/>
    </source>
</evidence>
<dbReference type="EC" id="2.1.1.182" evidence="7"/>
<proteinExistence type="inferred from homology"/>
<dbReference type="GO" id="GO:0005829">
    <property type="term" value="C:cytosol"/>
    <property type="evidence" value="ECO:0007669"/>
    <property type="project" value="TreeGrafter"/>
</dbReference>
<dbReference type="HAMAP" id="MF_00607">
    <property type="entry name" value="16SrRNA_methyltr_A"/>
    <property type="match status" value="1"/>
</dbReference>
<feature type="binding site" evidence="7 8">
    <location>
        <position position="126"/>
    </location>
    <ligand>
        <name>S-adenosyl-L-methionine</name>
        <dbReference type="ChEBI" id="CHEBI:59789"/>
    </ligand>
</feature>
<dbReference type="GO" id="GO:0003723">
    <property type="term" value="F:RNA binding"/>
    <property type="evidence" value="ECO:0007669"/>
    <property type="project" value="UniProtKB-UniRule"/>
</dbReference>
<feature type="binding site" evidence="7 8">
    <location>
        <position position="30"/>
    </location>
    <ligand>
        <name>S-adenosyl-L-methionine</name>
        <dbReference type="ChEBI" id="CHEBI:59789"/>
    </ligand>
</feature>
<comment type="similarity">
    <text evidence="7">Belongs to the class I-like SAM-binding methyltransferase superfamily. rRNA adenine N(6)-methyltransferase family. RsmA subfamily.</text>
</comment>
<keyword evidence="4 7" id="KW-0808">Transferase</keyword>
<dbReference type="InterPro" id="IPR011530">
    <property type="entry name" value="rRNA_adenine_dimethylase"/>
</dbReference>
<protein>
    <recommendedName>
        <fullName evidence="7">Ribosomal RNA small subunit methyltransferase A</fullName>
        <ecNumber evidence="7">2.1.1.182</ecNumber>
    </recommendedName>
    <alternativeName>
        <fullName evidence="7">16S rRNA (adenine(1518)-N(6)/adenine(1519)-N(6))-dimethyltransferase</fullName>
    </alternativeName>
    <alternativeName>
        <fullName evidence="7">16S rRNA dimethyladenosine transferase</fullName>
    </alternativeName>
    <alternativeName>
        <fullName evidence="7">16S rRNA dimethylase</fullName>
    </alternativeName>
    <alternativeName>
        <fullName evidence="7">S-adenosylmethionine-6-N', N'-adenosyl(rRNA) dimethyltransferase</fullName>
    </alternativeName>
</protein>
<sequence>MDDKKLYSPRVMKYILDKYGFKFSKSLGQNFLIDGNIINKIAETAELDENSGVLEIGPGFGTLTQILCGKAKKVVAVEVDKSLIEVHKETLNFDNLKIIYDDFMKVDVNKLIEEEFKGLDVKIVANLPYYITTPIIMKILEEGYKVSKIVVMVQKEVAQRLNSKPGSKEYGAITLAVQYRADTNIAIIVPNTVFMPRPKVDSAVIEFNILNAPKIKVNDEKLMFDIIKASFGQRRKTLLNGLSNNLKIPKETVKTALENSNIDPGIRGENLGLEEFGKISDEISKILDNGRNI</sequence>
<dbReference type="PANTHER" id="PTHR11727">
    <property type="entry name" value="DIMETHYLADENOSINE TRANSFERASE"/>
    <property type="match status" value="1"/>
</dbReference>
<dbReference type="AlphaFoldDB" id="A0A974GXL2"/>
<dbReference type="CDD" id="cd02440">
    <property type="entry name" value="AdoMet_MTases"/>
    <property type="match status" value="1"/>
</dbReference>
<dbReference type="InterPro" id="IPR020598">
    <property type="entry name" value="rRNA_Ade_methylase_Trfase_N"/>
</dbReference>
<keyword evidence="6 7" id="KW-0694">RNA-binding</keyword>
<dbReference type="InterPro" id="IPR029063">
    <property type="entry name" value="SAM-dependent_MTases_sf"/>
</dbReference>
<evidence type="ECO:0000313" key="11">
    <source>
        <dbReference type="Proteomes" id="UP000611629"/>
    </source>
</evidence>
<name>A0A974GXL2_SEDHY</name>
<keyword evidence="2 7" id="KW-0698">rRNA processing</keyword>
<evidence type="ECO:0000256" key="6">
    <source>
        <dbReference type="ARBA" id="ARBA00022884"/>
    </source>
</evidence>
<dbReference type="EMBL" id="JACBNQ010000020">
    <property type="protein sequence ID" value="NYB75321.1"/>
    <property type="molecule type" value="Genomic_DNA"/>
</dbReference>
<dbReference type="PROSITE" id="PS01131">
    <property type="entry name" value="RRNA_A_DIMETH"/>
    <property type="match status" value="1"/>
</dbReference>
<comment type="function">
    <text evidence="7">Specifically dimethylates two adjacent adenosines (A1518 and A1519) in the loop of a conserved hairpin near the 3'-end of 16S rRNA in the 30S particle. May play a critical role in biogenesis of 30S subunits.</text>
</comment>
<dbReference type="Gene3D" id="3.40.50.150">
    <property type="entry name" value="Vaccinia Virus protein VP39"/>
    <property type="match status" value="1"/>
</dbReference>
<dbReference type="PROSITE" id="PS51689">
    <property type="entry name" value="SAM_RNA_A_N6_MT"/>
    <property type="match status" value="1"/>
</dbReference>
<evidence type="ECO:0000256" key="7">
    <source>
        <dbReference type="HAMAP-Rule" id="MF_00607"/>
    </source>
</evidence>
<evidence type="ECO:0000256" key="2">
    <source>
        <dbReference type="ARBA" id="ARBA00022552"/>
    </source>
</evidence>
<dbReference type="SUPFAM" id="SSF53335">
    <property type="entry name" value="S-adenosyl-L-methionine-dependent methyltransferases"/>
    <property type="match status" value="1"/>
</dbReference>
<dbReference type="InterPro" id="IPR001737">
    <property type="entry name" value="KsgA/Erm"/>
</dbReference>
<comment type="caution">
    <text evidence="10">The sequence shown here is derived from an EMBL/GenBank/DDBJ whole genome shotgun (WGS) entry which is preliminary data.</text>
</comment>
<keyword evidence="1 7" id="KW-0963">Cytoplasm</keyword>
<feature type="binding site" evidence="7 8">
    <location>
        <position position="57"/>
    </location>
    <ligand>
        <name>S-adenosyl-L-methionine</name>
        <dbReference type="ChEBI" id="CHEBI:59789"/>
    </ligand>
</feature>
<dbReference type="RefSeq" id="WP_179239027.1">
    <property type="nucleotide sequence ID" value="NZ_JACBNQ010000020.1"/>
</dbReference>
<evidence type="ECO:0000313" key="10">
    <source>
        <dbReference type="EMBL" id="NYB75321.1"/>
    </source>
</evidence>
<dbReference type="Gene3D" id="1.10.8.100">
    <property type="entry name" value="Ribosomal RNA adenine dimethylase-like, domain 2"/>
    <property type="match status" value="1"/>
</dbReference>
<evidence type="ECO:0000256" key="8">
    <source>
        <dbReference type="PROSITE-ProRule" id="PRU01026"/>
    </source>
</evidence>
<dbReference type="InterPro" id="IPR020596">
    <property type="entry name" value="rRNA_Ade_Mease_Trfase_CS"/>
</dbReference>
<evidence type="ECO:0000256" key="5">
    <source>
        <dbReference type="ARBA" id="ARBA00022691"/>
    </source>
</evidence>
<dbReference type="NCBIfam" id="TIGR00755">
    <property type="entry name" value="ksgA"/>
    <property type="match status" value="1"/>
</dbReference>
<evidence type="ECO:0000256" key="3">
    <source>
        <dbReference type="ARBA" id="ARBA00022603"/>
    </source>
</evidence>
<dbReference type="SMART" id="SM00650">
    <property type="entry name" value="rADc"/>
    <property type="match status" value="1"/>
</dbReference>
<gene>
    <name evidence="7 10" type="primary">rsmA</name>
    <name evidence="7" type="synonym">ksgA</name>
    <name evidence="10" type="ORF">HZF24_14330</name>
</gene>
<feature type="binding site" evidence="7 8">
    <location>
        <position position="78"/>
    </location>
    <ligand>
        <name>S-adenosyl-L-methionine</name>
        <dbReference type="ChEBI" id="CHEBI:59789"/>
    </ligand>
</feature>
<dbReference type="GO" id="GO:0052908">
    <property type="term" value="F:16S rRNA (adenine(1518)-N(6)/adenine(1519)-N(6))-dimethyltransferase activity"/>
    <property type="evidence" value="ECO:0007669"/>
    <property type="project" value="UniProtKB-EC"/>
</dbReference>
<feature type="binding site" evidence="7 8">
    <location>
        <position position="102"/>
    </location>
    <ligand>
        <name>S-adenosyl-L-methionine</name>
        <dbReference type="ChEBI" id="CHEBI:59789"/>
    </ligand>
</feature>
<comment type="catalytic activity">
    <reaction evidence="7">
        <text>adenosine(1518)/adenosine(1519) in 16S rRNA + 4 S-adenosyl-L-methionine = N(6)-dimethyladenosine(1518)/N(6)-dimethyladenosine(1519) in 16S rRNA + 4 S-adenosyl-L-homocysteine + 4 H(+)</text>
        <dbReference type="Rhea" id="RHEA:19609"/>
        <dbReference type="Rhea" id="RHEA-COMP:10232"/>
        <dbReference type="Rhea" id="RHEA-COMP:10233"/>
        <dbReference type="ChEBI" id="CHEBI:15378"/>
        <dbReference type="ChEBI" id="CHEBI:57856"/>
        <dbReference type="ChEBI" id="CHEBI:59789"/>
        <dbReference type="ChEBI" id="CHEBI:74411"/>
        <dbReference type="ChEBI" id="CHEBI:74493"/>
        <dbReference type="EC" id="2.1.1.182"/>
    </reaction>
</comment>
<accession>A0A974GXL2</accession>